<comment type="caution">
    <text evidence="3">Lacks conserved residue(s) required for the propagation of feature annotation.</text>
</comment>
<organism evidence="6 7">
    <name type="scientific">Pyrocoelia pectoralis</name>
    <dbReference type="NCBI Taxonomy" id="417401"/>
    <lineage>
        <taxon>Eukaryota</taxon>
        <taxon>Metazoa</taxon>
        <taxon>Ecdysozoa</taxon>
        <taxon>Arthropoda</taxon>
        <taxon>Hexapoda</taxon>
        <taxon>Insecta</taxon>
        <taxon>Pterygota</taxon>
        <taxon>Neoptera</taxon>
        <taxon>Endopterygota</taxon>
        <taxon>Coleoptera</taxon>
        <taxon>Polyphaga</taxon>
        <taxon>Elateriformia</taxon>
        <taxon>Elateroidea</taxon>
        <taxon>Lampyridae</taxon>
        <taxon>Lampyrinae</taxon>
        <taxon>Pyrocoelia</taxon>
    </lineage>
</organism>
<feature type="region of interest" description="Disordered" evidence="4">
    <location>
        <begin position="1"/>
        <end position="65"/>
    </location>
</feature>
<dbReference type="GO" id="GO:0005615">
    <property type="term" value="C:extracellular space"/>
    <property type="evidence" value="ECO:0007669"/>
    <property type="project" value="TreeGrafter"/>
</dbReference>
<gene>
    <name evidence="6" type="ORF">RI129_003921</name>
</gene>
<dbReference type="InterPro" id="IPR003112">
    <property type="entry name" value="Olfac-like_dom"/>
</dbReference>
<dbReference type="PANTHER" id="PTHR23192">
    <property type="entry name" value="OLFACTOMEDIN-RELATED"/>
    <property type="match status" value="1"/>
</dbReference>
<keyword evidence="7" id="KW-1185">Reference proteome</keyword>
<feature type="domain" description="Olfactomedin-like" evidence="5">
    <location>
        <begin position="109"/>
        <end position="360"/>
    </location>
</feature>
<proteinExistence type="predicted"/>
<protein>
    <recommendedName>
        <fullName evidence="5">Olfactomedin-like domain-containing protein</fullName>
    </recommendedName>
</protein>
<evidence type="ECO:0000259" key="5">
    <source>
        <dbReference type="PROSITE" id="PS51132"/>
    </source>
</evidence>
<name>A0AAN7VQG6_9COLE</name>
<dbReference type="Pfam" id="PF02191">
    <property type="entry name" value="OLF"/>
    <property type="match status" value="1"/>
</dbReference>
<dbReference type="Proteomes" id="UP001329430">
    <property type="component" value="Chromosome 2"/>
</dbReference>
<sequence length="371" mass="40681">MGVAGPPGSKGDKGGVGQMGAKGEHGERGEPGQTGIRGEKGDHGVPGLPGTQGLKGEIGPPGNAGISGPMGLPTQCSLCLNENDVKPENVSIRSTGERNTPPLVLSGTDCVSFAIGHEESFGLTDGIDATFMTDSNPSKEAGTARFWATTNDNMRLLEFHDAPTLFFNRPSRIYDLEVPFHGNAHVIYNGFFFYKLNGQIPKIIRYDLKNKSTRSLLIPGFEKCKMKPLYLSSYNYVDLSVDQNGLWAIFSNVESDSTTVIKINHNDMNILNTWEIAINNKHVIDMFMAYGVLYTVEFSPTFDIEIHLAVNLISNNVTLSNIQGIHQTGGITTITYDYRNEELLVIDGRKRIIYPFYCDDEGILPSYVSSE</sequence>
<dbReference type="SMART" id="SM00284">
    <property type="entry name" value="OLF"/>
    <property type="match status" value="1"/>
</dbReference>
<dbReference type="EMBL" id="JAVRBK010000002">
    <property type="protein sequence ID" value="KAK5649029.1"/>
    <property type="molecule type" value="Genomic_DNA"/>
</dbReference>
<evidence type="ECO:0000256" key="3">
    <source>
        <dbReference type="PROSITE-ProRule" id="PRU00446"/>
    </source>
</evidence>
<evidence type="ECO:0000256" key="4">
    <source>
        <dbReference type="SAM" id="MobiDB-lite"/>
    </source>
</evidence>
<comment type="caution">
    <text evidence="6">The sequence shown here is derived from an EMBL/GenBank/DDBJ whole genome shotgun (WGS) entry which is preliminary data.</text>
</comment>
<evidence type="ECO:0000313" key="7">
    <source>
        <dbReference type="Proteomes" id="UP001329430"/>
    </source>
</evidence>
<comment type="subcellular location">
    <subcellularLocation>
        <location evidence="1">Secreted</location>
    </subcellularLocation>
</comment>
<keyword evidence="2" id="KW-0964">Secreted</keyword>
<dbReference type="GO" id="GO:0007165">
    <property type="term" value="P:signal transduction"/>
    <property type="evidence" value="ECO:0007669"/>
    <property type="project" value="TreeGrafter"/>
</dbReference>
<dbReference type="InterPro" id="IPR008160">
    <property type="entry name" value="Collagen"/>
</dbReference>
<evidence type="ECO:0000313" key="6">
    <source>
        <dbReference type="EMBL" id="KAK5649029.1"/>
    </source>
</evidence>
<dbReference type="Pfam" id="PF01391">
    <property type="entry name" value="Collagen"/>
    <property type="match status" value="1"/>
</dbReference>
<evidence type="ECO:0000256" key="2">
    <source>
        <dbReference type="ARBA" id="ARBA00022525"/>
    </source>
</evidence>
<dbReference type="AlphaFoldDB" id="A0AAN7VQG6"/>
<reference evidence="6 7" key="1">
    <citation type="journal article" date="2024" name="Insects">
        <title>An Improved Chromosome-Level Genome Assembly of the Firefly Pyrocoelia pectoralis.</title>
        <authorList>
            <person name="Fu X."/>
            <person name="Meyer-Rochow V.B."/>
            <person name="Ballantyne L."/>
            <person name="Zhu X."/>
        </authorList>
    </citation>
    <scope>NUCLEOTIDE SEQUENCE [LARGE SCALE GENOMIC DNA]</scope>
    <source>
        <strain evidence="6">XCY_ONT2</strain>
    </source>
</reference>
<accession>A0AAN7VQG6</accession>
<dbReference type="PROSITE" id="PS51132">
    <property type="entry name" value="OLF"/>
    <property type="match status" value="1"/>
</dbReference>
<dbReference type="InterPro" id="IPR050605">
    <property type="entry name" value="Olfactomedin-like_domain"/>
</dbReference>
<dbReference type="PANTHER" id="PTHR23192:SF85">
    <property type="entry name" value="GLIOMEDIN"/>
    <property type="match status" value="1"/>
</dbReference>
<evidence type="ECO:0000256" key="1">
    <source>
        <dbReference type="ARBA" id="ARBA00004613"/>
    </source>
</evidence>